<protein>
    <recommendedName>
        <fullName evidence="10">Protein-export membrane protein SecG</fullName>
    </recommendedName>
</protein>
<organism evidence="11 12">
    <name type="scientific">Carboxydichorda subterranea</name>
    <dbReference type="NCBI Taxonomy" id="3109565"/>
    <lineage>
        <taxon>Bacteria</taxon>
        <taxon>Bacillati</taxon>
        <taxon>Bacillota</taxon>
        <taxon>Limnochordia</taxon>
        <taxon>Limnochordales</taxon>
        <taxon>Geochordaceae</taxon>
        <taxon>Carboxydichorda</taxon>
    </lineage>
</organism>
<dbReference type="EMBL" id="CP141615">
    <property type="protein sequence ID" value="WRP18037.1"/>
    <property type="molecule type" value="Genomic_DNA"/>
</dbReference>
<dbReference type="InterPro" id="IPR004692">
    <property type="entry name" value="SecG"/>
</dbReference>
<sequence>MRTFLFVLQLIVAVALTAVVILQPSKGEGLGSIGGGAQMFFRKAKGWELILERATAVLAVLFMGLSVALAAIH</sequence>
<comment type="caution">
    <text evidence="10">Lacks conserved residue(s) required for the propagation of feature annotation.</text>
</comment>
<proteinExistence type="inferred from homology"/>
<accession>A0ABZ1C138</accession>
<dbReference type="RefSeq" id="WP_324717308.1">
    <property type="nucleotide sequence ID" value="NZ_CP141615.1"/>
</dbReference>
<evidence type="ECO:0000256" key="10">
    <source>
        <dbReference type="RuleBase" id="RU365087"/>
    </source>
</evidence>
<evidence type="ECO:0000256" key="6">
    <source>
        <dbReference type="ARBA" id="ARBA00022927"/>
    </source>
</evidence>
<comment type="function">
    <text evidence="10">Involved in protein export. Participates in an early event of protein translocation.</text>
</comment>
<keyword evidence="6 10" id="KW-0653">Protein transport</keyword>
<dbReference type="Pfam" id="PF03840">
    <property type="entry name" value="SecG"/>
    <property type="match status" value="1"/>
</dbReference>
<keyword evidence="4 10" id="KW-1003">Cell membrane</keyword>
<keyword evidence="3 10" id="KW-0813">Transport</keyword>
<keyword evidence="5 10" id="KW-0812">Transmembrane</keyword>
<keyword evidence="8 10" id="KW-0811">Translocation</keyword>
<keyword evidence="9 10" id="KW-0472">Membrane</keyword>
<evidence type="ECO:0000313" key="11">
    <source>
        <dbReference type="EMBL" id="WRP18037.1"/>
    </source>
</evidence>
<evidence type="ECO:0000256" key="2">
    <source>
        <dbReference type="ARBA" id="ARBA00008445"/>
    </source>
</evidence>
<evidence type="ECO:0000256" key="9">
    <source>
        <dbReference type="ARBA" id="ARBA00023136"/>
    </source>
</evidence>
<evidence type="ECO:0000256" key="8">
    <source>
        <dbReference type="ARBA" id="ARBA00023010"/>
    </source>
</evidence>
<name>A0ABZ1C138_9FIRM</name>
<keyword evidence="7 10" id="KW-1133">Transmembrane helix</keyword>
<reference evidence="11 12" key="1">
    <citation type="journal article" date="2024" name="Front. Microbiol.">
        <title>Novel thermophilic genera Geochorda gen. nov. and Carboxydochorda gen. nov. from the deep terrestrial subsurface reveal the ecophysiological diversity in the class Limnochordia.</title>
        <authorList>
            <person name="Karnachuk O.V."/>
            <person name="Lukina A.P."/>
            <person name="Avakyan M.R."/>
            <person name="Kadnikov V.V."/>
            <person name="Begmatov S."/>
            <person name="Beletsky A.V."/>
            <person name="Vlasova K.G."/>
            <person name="Novikov A.A."/>
            <person name="Shcherbakova V.A."/>
            <person name="Mardanov A.V."/>
            <person name="Ravin N.V."/>
        </authorList>
    </citation>
    <scope>NUCLEOTIDE SEQUENCE [LARGE SCALE GENOMIC DNA]</scope>
    <source>
        <strain evidence="11 12">L945</strain>
    </source>
</reference>
<dbReference type="PANTHER" id="PTHR34182">
    <property type="entry name" value="PROTEIN-EXPORT MEMBRANE PROTEIN SECG"/>
    <property type="match status" value="1"/>
</dbReference>
<evidence type="ECO:0000256" key="7">
    <source>
        <dbReference type="ARBA" id="ARBA00022989"/>
    </source>
</evidence>
<evidence type="ECO:0000256" key="3">
    <source>
        <dbReference type="ARBA" id="ARBA00022448"/>
    </source>
</evidence>
<feature type="transmembrane region" description="Helical" evidence="10">
    <location>
        <begin position="51"/>
        <end position="72"/>
    </location>
</feature>
<evidence type="ECO:0000313" key="12">
    <source>
        <dbReference type="Proteomes" id="UP001332192"/>
    </source>
</evidence>
<comment type="similarity">
    <text evidence="2 10">Belongs to the SecG family.</text>
</comment>
<evidence type="ECO:0000256" key="5">
    <source>
        <dbReference type="ARBA" id="ARBA00022692"/>
    </source>
</evidence>
<dbReference type="PRINTS" id="PR01651">
    <property type="entry name" value="SECGEXPORT"/>
</dbReference>
<evidence type="ECO:0000256" key="4">
    <source>
        <dbReference type="ARBA" id="ARBA00022475"/>
    </source>
</evidence>
<dbReference type="Proteomes" id="UP001332192">
    <property type="component" value="Chromosome"/>
</dbReference>
<comment type="subcellular location">
    <subcellularLocation>
        <location evidence="1 10">Cell membrane</location>
        <topology evidence="1 10">Multi-pass membrane protein</topology>
    </subcellularLocation>
</comment>
<keyword evidence="12" id="KW-1185">Reference proteome</keyword>
<evidence type="ECO:0000256" key="1">
    <source>
        <dbReference type="ARBA" id="ARBA00004651"/>
    </source>
</evidence>
<dbReference type="PANTHER" id="PTHR34182:SF1">
    <property type="entry name" value="PROTEIN-EXPORT MEMBRANE PROTEIN SECG"/>
    <property type="match status" value="1"/>
</dbReference>
<dbReference type="NCBIfam" id="TIGR00810">
    <property type="entry name" value="secG"/>
    <property type="match status" value="1"/>
</dbReference>
<gene>
    <name evidence="11" type="primary">secG</name>
    <name evidence="11" type="ORF">U7230_03235</name>
</gene>